<dbReference type="GO" id="GO:0016811">
    <property type="term" value="F:hydrolase activity, acting on carbon-nitrogen (but not peptide) bonds, in linear amides"/>
    <property type="evidence" value="ECO:0007669"/>
    <property type="project" value="TreeGrafter"/>
</dbReference>
<gene>
    <name evidence="2" type="ORF">HGA05_06895</name>
</gene>
<dbReference type="Gene3D" id="3.40.50.10320">
    <property type="entry name" value="LmbE-like"/>
    <property type="match status" value="1"/>
</dbReference>
<protein>
    <submittedName>
        <fullName evidence="2">PIG-L family deacetylase</fullName>
    </submittedName>
</protein>
<dbReference type="RefSeq" id="WP_006372250.1">
    <property type="nucleotide sequence ID" value="NZ_CP073075.1"/>
</dbReference>
<dbReference type="EMBL" id="JAAXPC010000003">
    <property type="protein sequence ID" value="NKY01297.1"/>
    <property type="molecule type" value="Genomic_DNA"/>
</dbReference>
<dbReference type="GO" id="GO:0016137">
    <property type="term" value="P:glycoside metabolic process"/>
    <property type="evidence" value="ECO:0007669"/>
    <property type="project" value="UniProtKB-ARBA"/>
</dbReference>
<keyword evidence="1" id="KW-0862">Zinc</keyword>
<evidence type="ECO:0000313" key="3">
    <source>
        <dbReference type="Proteomes" id="UP000563898"/>
    </source>
</evidence>
<accession>A0A846WJN5</accession>
<dbReference type="PANTHER" id="PTHR12993">
    <property type="entry name" value="N-ACETYLGLUCOSAMINYL-PHOSPHATIDYLINOSITOL DE-N-ACETYLASE-RELATED"/>
    <property type="match status" value="1"/>
</dbReference>
<dbReference type="AlphaFoldDB" id="A0A846WJN5"/>
<dbReference type="Pfam" id="PF02585">
    <property type="entry name" value="PIG-L"/>
    <property type="match status" value="1"/>
</dbReference>
<name>A0A846WJN5_9ACTN</name>
<reference evidence="2 3" key="1">
    <citation type="submission" date="2020-04" db="EMBL/GenBank/DDBJ databases">
        <title>MicrobeNet Type strains.</title>
        <authorList>
            <person name="Nicholson A.C."/>
        </authorList>
    </citation>
    <scope>NUCLEOTIDE SEQUENCE [LARGE SCALE GENOMIC DNA]</scope>
    <source>
        <strain evidence="2 3">ATCC BAA-14</strain>
    </source>
</reference>
<dbReference type="InterPro" id="IPR003737">
    <property type="entry name" value="GlcNAc_PI_deacetylase-related"/>
</dbReference>
<organism evidence="2 3">
    <name type="scientific">Gordonia polyisoprenivorans</name>
    <dbReference type="NCBI Taxonomy" id="84595"/>
    <lineage>
        <taxon>Bacteria</taxon>
        <taxon>Bacillati</taxon>
        <taxon>Actinomycetota</taxon>
        <taxon>Actinomycetes</taxon>
        <taxon>Mycobacteriales</taxon>
        <taxon>Gordoniaceae</taxon>
        <taxon>Gordonia</taxon>
    </lineage>
</organism>
<evidence type="ECO:0000313" key="2">
    <source>
        <dbReference type="EMBL" id="NKY01297.1"/>
    </source>
</evidence>
<dbReference type="InterPro" id="IPR024078">
    <property type="entry name" value="LmbE-like_dom_sf"/>
</dbReference>
<proteinExistence type="predicted"/>
<dbReference type="SUPFAM" id="SSF102588">
    <property type="entry name" value="LmbE-like"/>
    <property type="match status" value="1"/>
</dbReference>
<sequence length="244" mass="26506">MGDATTTEQSTGDLADFPTRWHTGLALVAHPDDPEYGMSAAVARWVGEGKRIVYALASSGEKGIAGMDPDEAGPLREQEQREAASIVGVDEVEFWGFPDSDIANSEALRARITETIMAVDPDVIISLFGGDHWAPGAPNQRDHIEFAAAVVDAYDALLPRAHQRWLFENGPNASHAVEVGDEVEVAVRSLAAHRRYLEVLDPDTPVDEQARAQIEKVTAPREDFGGRRAVAFTLVRDGDTDPDH</sequence>
<dbReference type="PANTHER" id="PTHR12993:SF28">
    <property type="entry name" value="LMBE FAMILY PROTEIN"/>
    <property type="match status" value="1"/>
</dbReference>
<comment type="caution">
    <text evidence="2">The sequence shown here is derived from an EMBL/GenBank/DDBJ whole genome shotgun (WGS) entry which is preliminary data.</text>
</comment>
<evidence type="ECO:0000256" key="1">
    <source>
        <dbReference type="ARBA" id="ARBA00022833"/>
    </source>
</evidence>
<dbReference type="Proteomes" id="UP000563898">
    <property type="component" value="Unassembled WGS sequence"/>
</dbReference>